<keyword evidence="1" id="KW-0479">Metal-binding</keyword>
<keyword evidence="2 4" id="KW-0863">Zinc-finger</keyword>
<evidence type="ECO:0000256" key="1">
    <source>
        <dbReference type="ARBA" id="ARBA00022723"/>
    </source>
</evidence>
<feature type="domain" description="FYVE-type" evidence="6">
    <location>
        <begin position="113"/>
        <end position="186"/>
    </location>
</feature>
<dbReference type="EMBL" id="KV426015">
    <property type="protein sequence ID" value="KZV92078.1"/>
    <property type="molecule type" value="Genomic_DNA"/>
</dbReference>
<proteinExistence type="predicted"/>
<evidence type="ECO:0000256" key="5">
    <source>
        <dbReference type="SAM" id="MobiDB-lite"/>
    </source>
</evidence>
<feature type="region of interest" description="Disordered" evidence="5">
    <location>
        <begin position="192"/>
        <end position="271"/>
    </location>
</feature>
<organism evidence="7 8">
    <name type="scientific">Exidia glandulosa HHB12029</name>
    <dbReference type="NCBI Taxonomy" id="1314781"/>
    <lineage>
        <taxon>Eukaryota</taxon>
        <taxon>Fungi</taxon>
        <taxon>Dikarya</taxon>
        <taxon>Basidiomycota</taxon>
        <taxon>Agaricomycotina</taxon>
        <taxon>Agaricomycetes</taxon>
        <taxon>Auriculariales</taxon>
        <taxon>Exidiaceae</taxon>
        <taxon>Exidia</taxon>
    </lineage>
</organism>
<evidence type="ECO:0000259" key="6">
    <source>
        <dbReference type="PROSITE" id="PS50178"/>
    </source>
</evidence>
<dbReference type="InterPro" id="IPR013083">
    <property type="entry name" value="Znf_RING/FYVE/PHD"/>
</dbReference>
<dbReference type="PANTHER" id="PTHR23164">
    <property type="entry name" value="EARLY ENDOSOME ANTIGEN 1"/>
    <property type="match status" value="1"/>
</dbReference>
<dbReference type="OrthoDB" id="660555at2759"/>
<evidence type="ECO:0000256" key="3">
    <source>
        <dbReference type="ARBA" id="ARBA00022833"/>
    </source>
</evidence>
<feature type="region of interest" description="Disordered" evidence="5">
    <location>
        <begin position="309"/>
        <end position="330"/>
    </location>
</feature>
<dbReference type="PROSITE" id="PS50178">
    <property type="entry name" value="ZF_FYVE"/>
    <property type="match status" value="1"/>
</dbReference>
<dbReference type="InterPro" id="IPR000306">
    <property type="entry name" value="Znf_FYVE"/>
</dbReference>
<keyword evidence="8" id="KW-1185">Reference proteome</keyword>
<feature type="compositionally biased region" description="Low complexity" evidence="5">
    <location>
        <begin position="18"/>
        <end position="34"/>
    </location>
</feature>
<evidence type="ECO:0000256" key="2">
    <source>
        <dbReference type="ARBA" id="ARBA00022771"/>
    </source>
</evidence>
<dbReference type="PANTHER" id="PTHR23164:SF30">
    <property type="entry name" value="EARLY ENDOSOME ANTIGEN 1"/>
    <property type="match status" value="1"/>
</dbReference>
<dbReference type="InParanoid" id="A0A165HJT6"/>
<accession>A0A165HJT6</accession>
<dbReference type="Proteomes" id="UP000077266">
    <property type="component" value="Unassembled WGS sequence"/>
</dbReference>
<dbReference type="Gene3D" id="3.30.40.10">
    <property type="entry name" value="Zinc/RING finger domain, C3HC4 (zinc finger)"/>
    <property type="match status" value="1"/>
</dbReference>
<feature type="compositionally biased region" description="Polar residues" evidence="5">
    <location>
        <begin position="59"/>
        <end position="68"/>
    </location>
</feature>
<dbReference type="SUPFAM" id="SSF57903">
    <property type="entry name" value="FYVE/PHD zinc finger"/>
    <property type="match status" value="1"/>
</dbReference>
<feature type="compositionally biased region" description="Basic residues" evidence="5">
    <location>
        <begin position="214"/>
        <end position="223"/>
    </location>
</feature>
<evidence type="ECO:0000313" key="7">
    <source>
        <dbReference type="EMBL" id="KZV92078.1"/>
    </source>
</evidence>
<dbReference type="STRING" id="1314781.A0A165HJT6"/>
<dbReference type="Pfam" id="PF01363">
    <property type="entry name" value="FYVE"/>
    <property type="match status" value="1"/>
</dbReference>
<reference evidence="7 8" key="1">
    <citation type="journal article" date="2016" name="Mol. Biol. Evol.">
        <title>Comparative Genomics of Early-Diverging Mushroom-Forming Fungi Provides Insights into the Origins of Lignocellulose Decay Capabilities.</title>
        <authorList>
            <person name="Nagy L.G."/>
            <person name="Riley R."/>
            <person name="Tritt A."/>
            <person name="Adam C."/>
            <person name="Daum C."/>
            <person name="Floudas D."/>
            <person name="Sun H."/>
            <person name="Yadav J.S."/>
            <person name="Pangilinan J."/>
            <person name="Larsson K.H."/>
            <person name="Matsuura K."/>
            <person name="Barry K."/>
            <person name="Labutti K."/>
            <person name="Kuo R."/>
            <person name="Ohm R.A."/>
            <person name="Bhattacharya S.S."/>
            <person name="Shirouzu T."/>
            <person name="Yoshinaga Y."/>
            <person name="Martin F.M."/>
            <person name="Grigoriev I.V."/>
            <person name="Hibbett D.S."/>
        </authorList>
    </citation>
    <scope>NUCLEOTIDE SEQUENCE [LARGE SCALE GENOMIC DNA]</scope>
    <source>
        <strain evidence="7 8">HHB12029</strain>
    </source>
</reference>
<keyword evidence="3" id="KW-0862">Zinc</keyword>
<name>A0A165HJT6_EXIGL</name>
<feature type="compositionally biased region" description="Low complexity" evidence="5">
    <location>
        <begin position="224"/>
        <end position="238"/>
    </location>
</feature>
<feature type="region of interest" description="Disordered" evidence="5">
    <location>
        <begin position="16"/>
        <end position="68"/>
    </location>
</feature>
<sequence length="330" mass="35740">MSLSAAIRAYDALHSTPASDAGSLSPSPSTSTLDSIREDHTLYRAQRHHRSRGPYAAGTFSNSHAGSSTSSLRACIGLPEPQPLRKHEHLAVLIDRSLWKSDKEARQCDVWNCDTVFSLFERRHHCRKCGGVFCAAHSARTTSLLDTSRLDIFHPPRGQPITDFVSPRSPVVLDARVCDSCHDLLHGIPTWPAASSPVEPATPTSTLPPPSPVRMRRRAHSPHSRSSASTSPLASTPPDGEAPMPAIPGVHRPVRRHSTAPPPLGASTISVRPARSNTVAFFAVPVTSEPPKPAPADMLTAYPLHEHSSACKRRASDRRRLFQQRGAAPV</sequence>
<dbReference type="SMART" id="SM00064">
    <property type="entry name" value="FYVE"/>
    <property type="match status" value="1"/>
</dbReference>
<dbReference type="GO" id="GO:0008270">
    <property type="term" value="F:zinc ion binding"/>
    <property type="evidence" value="ECO:0007669"/>
    <property type="project" value="UniProtKB-KW"/>
</dbReference>
<dbReference type="InterPro" id="IPR017455">
    <property type="entry name" value="Znf_FYVE-rel"/>
</dbReference>
<evidence type="ECO:0000313" key="8">
    <source>
        <dbReference type="Proteomes" id="UP000077266"/>
    </source>
</evidence>
<protein>
    <recommendedName>
        <fullName evidence="6">FYVE-type domain-containing protein</fullName>
    </recommendedName>
</protein>
<dbReference type="InterPro" id="IPR011011">
    <property type="entry name" value="Znf_FYVE_PHD"/>
</dbReference>
<evidence type="ECO:0000256" key="4">
    <source>
        <dbReference type="PROSITE-ProRule" id="PRU00091"/>
    </source>
</evidence>
<gene>
    <name evidence="7" type="ORF">EXIGLDRAFT_769364</name>
</gene>
<dbReference type="AlphaFoldDB" id="A0A165HJT6"/>